<comment type="caution">
    <text evidence="4">The sequence shown here is derived from an EMBL/GenBank/DDBJ whole genome shotgun (WGS) entry which is preliminary data.</text>
</comment>
<accession>A0A9Q1GXU9</accession>
<dbReference type="AlphaFoldDB" id="A0A9Q1GXU9"/>
<dbReference type="InterPro" id="IPR036047">
    <property type="entry name" value="F-box-like_dom_sf"/>
</dbReference>
<gene>
    <name evidence="4" type="ORF">Cgig2_007986</name>
</gene>
<dbReference type="Gene3D" id="1.20.1280.50">
    <property type="match status" value="1"/>
</dbReference>
<feature type="signal peptide" evidence="2">
    <location>
        <begin position="1"/>
        <end position="22"/>
    </location>
</feature>
<dbReference type="InterPro" id="IPR001810">
    <property type="entry name" value="F-box_dom"/>
</dbReference>
<evidence type="ECO:0000313" key="5">
    <source>
        <dbReference type="Proteomes" id="UP001153076"/>
    </source>
</evidence>
<sequence>MATPTLPANVITIILSLLPAKSVLICKSVYKLWYDLINSLEFVKLHLEGSIATQSNLHFVIRTPSLHLADFDTFDNPVELDCPFKNPDNSGAHVAGSCRGKEMFFMLSLYRVAKLDMETMEVTDVKVLDFRGCMDAWVYVENLPIFKHDTYDDPLSKQEQGKAKKSKKKMRRRKRRKNRRYRKLLVSC</sequence>
<dbReference type="EMBL" id="JAKOGI010001277">
    <property type="protein sequence ID" value="KAJ8426518.1"/>
    <property type="molecule type" value="Genomic_DNA"/>
</dbReference>
<keyword evidence="5" id="KW-1185">Reference proteome</keyword>
<proteinExistence type="predicted"/>
<dbReference type="SMART" id="SM00256">
    <property type="entry name" value="FBOX"/>
    <property type="match status" value="1"/>
</dbReference>
<organism evidence="4 5">
    <name type="scientific">Carnegiea gigantea</name>
    <dbReference type="NCBI Taxonomy" id="171969"/>
    <lineage>
        <taxon>Eukaryota</taxon>
        <taxon>Viridiplantae</taxon>
        <taxon>Streptophyta</taxon>
        <taxon>Embryophyta</taxon>
        <taxon>Tracheophyta</taxon>
        <taxon>Spermatophyta</taxon>
        <taxon>Magnoliopsida</taxon>
        <taxon>eudicotyledons</taxon>
        <taxon>Gunneridae</taxon>
        <taxon>Pentapetalae</taxon>
        <taxon>Caryophyllales</taxon>
        <taxon>Cactineae</taxon>
        <taxon>Cactaceae</taxon>
        <taxon>Cactoideae</taxon>
        <taxon>Echinocereeae</taxon>
        <taxon>Carnegiea</taxon>
    </lineage>
</organism>
<keyword evidence="2" id="KW-0732">Signal</keyword>
<evidence type="ECO:0000256" key="1">
    <source>
        <dbReference type="SAM" id="MobiDB-lite"/>
    </source>
</evidence>
<dbReference type="SUPFAM" id="SSF81383">
    <property type="entry name" value="F-box domain"/>
    <property type="match status" value="1"/>
</dbReference>
<evidence type="ECO:0000259" key="3">
    <source>
        <dbReference type="SMART" id="SM00256"/>
    </source>
</evidence>
<feature type="compositionally biased region" description="Basic residues" evidence="1">
    <location>
        <begin position="163"/>
        <end position="178"/>
    </location>
</feature>
<evidence type="ECO:0000256" key="2">
    <source>
        <dbReference type="SAM" id="SignalP"/>
    </source>
</evidence>
<dbReference type="Pfam" id="PF00646">
    <property type="entry name" value="F-box"/>
    <property type="match status" value="1"/>
</dbReference>
<feature type="chain" id="PRO_5040184595" description="F-box domain-containing protein" evidence="2">
    <location>
        <begin position="23"/>
        <end position="188"/>
    </location>
</feature>
<dbReference type="Proteomes" id="UP001153076">
    <property type="component" value="Unassembled WGS sequence"/>
</dbReference>
<dbReference type="OrthoDB" id="1071894at2759"/>
<feature type="region of interest" description="Disordered" evidence="1">
    <location>
        <begin position="154"/>
        <end position="178"/>
    </location>
</feature>
<evidence type="ECO:0000313" key="4">
    <source>
        <dbReference type="EMBL" id="KAJ8426518.1"/>
    </source>
</evidence>
<name>A0A9Q1GXU9_9CARY</name>
<reference evidence="4" key="1">
    <citation type="submission" date="2022-04" db="EMBL/GenBank/DDBJ databases">
        <title>Carnegiea gigantea Genome sequencing and assembly v2.</title>
        <authorList>
            <person name="Copetti D."/>
            <person name="Sanderson M.J."/>
            <person name="Burquez A."/>
            <person name="Wojciechowski M.F."/>
        </authorList>
    </citation>
    <scope>NUCLEOTIDE SEQUENCE</scope>
    <source>
        <strain evidence="4">SGP5-SGP5p</strain>
        <tissue evidence="4">Aerial part</tissue>
    </source>
</reference>
<protein>
    <recommendedName>
        <fullName evidence="3">F-box domain-containing protein</fullName>
    </recommendedName>
</protein>
<feature type="domain" description="F-box" evidence="3">
    <location>
        <begin position="6"/>
        <end position="46"/>
    </location>
</feature>